<comment type="caution">
    <text evidence="4">The sequence shown here is derived from an EMBL/GenBank/DDBJ whole genome shotgun (WGS) entry which is preliminary data.</text>
</comment>
<evidence type="ECO:0000256" key="3">
    <source>
        <dbReference type="RuleBase" id="RU363129"/>
    </source>
</evidence>
<dbReference type="EMBL" id="JAZGQO010000018">
    <property type="protein sequence ID" value="KAK6168138.1"/>
    <property type="molecule type" value="Genomic_DNA"/>
</dbReference>
<evidence type="ECO:0000256" key="2">
    <source>
        <dbReference type="ARBA" id="ARBA00022679"/>
    </source>
</evidence>
<keyword evidence="3" id="KW-0325">Glycoprotein</keyword>
<keyword evidence="3" id="KW-0735">Signal-anchor</keyword>
<dbReference type="PANTHER" id="PTHR11927:SF9">
    <property type="entry name" value="L-FUCOSYLTRANSFERASE"/>
    <property type="match status" value="1"/>
</dbReference>
<comment type="similarity">
    <text evidence="3">Belongs to the glycosyltransferase 11 family.</text>
</comment>
<dbReference type="GO" id="GO:0008107">
    <property type="term" value="F:galactoside 2-alpha-L-fucosyltransferase activity"/>
    <property type="evidence" value="ECO:0007669"/>
    <property type="project" value="InterPro"/>
</dbReference>
<accession>A0AAN8J0U1</accession>
<keyword evidence="3" id="KW-0333">Golgi apparatus</keyword>
<sequence>MAMAVFLRKKQWFYMFLLVLVILFFLYMDPFKSNIKRRHLNQKPILKSQANIPKLMISFKGRTGNHMFCYATLIGVSRRNNLLPVISADNHLWELFNLPVQVGNIGDLGDYNYYEEKLVAAYDQHTEHLGPYSTYIDGYFQSWKYFENVRKELITEHFIFHDDISQAADQFLIDAVTLKKKQGAVIIGVHVRRGDFVRQRSKGFTAAPVSYYYKAMNYFRRKYSNILFIMISNDVYWAEDNLDQGPDVFYSHNTPDQVSLDIAVMIKCNHTIITSGTFSWWVAFLSGGDVVYYHLYPEPGTSIANMTVRADYYPTHWVPL</sequence>
<dbReference type="EC" id="2.4.1.-" evidence="3"/>
<keyword evidence="3" id="KW-1133">Transmembrane helix</keyword>
<proteinExistence type="inferred from homology"/>
<evidence type="ECO:0000313" key="5">
    <source>
        <dbReference type="Proteomes" id="UP001347796"/>
    </source>
</evidence>
<dbReference type="GO" id="GO:0032580">
    <property type="term" value="C:Golgi cisterna membrane"/>
    <property type="evidence" value="ECO:0007669"/>
    <property type="project" value="UniProtKB-SubCell"/>
</dbReference>
<keyword evidence="5" id="KW-1185">Reference proteome</keyword>
<keyword evidence="3" id="KW-0812">Transmembrane</keyword>
<comment type="subcellular location">
    <subcellularLocation>
        <location evidence="3">Golgi apparatus</location>
        <location evidence="3">Golgi stack membrane</location>
        <topology evidence="3">Single-pass type II membrane protein</topology>
    </subcellularLocation>
</comment>
<protein>
    <recommendedName>
        <fullName evidence="3">L-Fucosyltransferase</fullName>
        <ecNumber evidence="3">2.4.1.-</ecNumber>
    </recommendedName>
</protein>
<keyword evidence="1 3" id="KW-0328">Glycosyltransferase</keyword>
<reference evidence="4 5" key="1">
    <citation type="submission" date="2024-01" db="EMBL/GenBank/DDBJ databases">
        <title>The genome of the rayed Mediterranean limpet Patella caerulea (Linnaeus, 1758).</title>
        <authorList>
            <person name="Anh-Thu Weber A."/>
            <person name="Halstead-Nussloch G."/>
        </authorList>
    </citation>
    <scope>NUCLEOTIDE SEQUENCE [LARGE SCALE GENOMIC DNA]</scope>
    <source>
        <strain evidence="4">AATW-2023a</strain>
        <tissue evidence="4">Whole specimen</tissue>
    </source>
</reference>
<keyword evidence="3" id="KW-0472">Membrane</keyword>
<dbReference type="CDD" id="cd11301">
    <property type="entry name" value="Fut1_Fut2_like"/>
    <property type="match status" value="1"/>
</dbReference>
<dbReference type="Proteomes" id="UP001347796">
    <property type="component" value="Unassembled WGS sequence"/>
</dbReference>
<evidence type="ECO:0000256" key="1">
    <source>
        <dbReference type="ARBA" id="ARBA00022676"/>
    </source>
</evidence>
<organism evidence="4 5">
    <name type="scientific">Patella caerulea</name>
    <name type="common">Rayed Mediterranean limpet</name>
    <dbReference type="NCBI Taxonomy" id="87958"/>
    <lineage>
        <taxon>Eukaryota</taxon>
        <taxon>Metazoa</taxon>
        <taxon>Spiralia</taxon>
        <taxon>Lophotrochozoa</taxon>
        <taxon>Mollusca</taxon>
        <taxon>Gastropoda</taxon>
        <taxon>Patellogastropoda</taxon>
        <taxon>Patelloidea</taxon>
        <taxon>Patellidae</taxon>
        <taxon>Patella</taxon>
    </lineage>
</organism>
<name>A0AAN8J0U1_PATCE</name>
<dbReference type="PANTHER" id="PTHR11927">
    <property type="entry name" value="GALACTOSIDE 2-L-FUCOSYLTRANSFERASE"/>
    <property type="match status" value="1"/>
</dbReference>
<gene>
    <name evidence="4" type="ORF">SNE40_022022</name>
</gene>
<dbReference type="GO" id="GO:0005975">
    <property type="term" value="P:carbohydrate metabolic process"/>
    <property type="evidence" value="ECO:0007669"/>
    <property type="project" value="InterPro"/>
</dbReference>
<dbReference type="InterPro" id="IPR002516">
    <property type="entry name" value="Glyco_trans_11"/>
</dbReference>
<comment type="pathway">
    <text evidence="3">Protein modification; protein glycosylation.</text>
</comment>
<dbReference type="AlphaFoldDB" id="A0AAN8J0U1"/>
<keyword evidence="2 3" id="KW-0808">Transferase</keyword>
<evidence type="ECO:0000313" key="4">
    <source>
        <dbReference type="EMBL" id="KAK6168138.1"/>
    </source>
</evidence>
<feature type="transmembrane region" description="Helical" evidence="3">
    <location>
        <begin position="12"/>
        <end position="28"/>
    </location>
</feature>
<dbReference type="Pfam" id="PF01531">
    <property type="entry name" value="Glyco_transf_11"/>
    <property type="match status" value="1"/>
</dbReference>